<evidence type="ECO:0000313" key="9">
    <source>
        <dbReference type="EMBL" id="ADL12806.1"/>
    </source>
</evidence>
<feature type="binding site" evidence="8">
    <location>
        <position position="61"/>
    </location>
    <ligand>
        <name>Zn(2+)</name>
        <dbReference type="ChEBI" id="CHEBI:29105"/>
        <label>1</label>
    </ligand>
</feature>
<dbReference type="HOGENOM" id="CLU_047249_1_0_9"/>
<keyword evidence="3" id="KW-0645">Protease</keyword>
<dbReference type="MEROPS" id="M42.010"/>
<dbReference type="GO" id="GO:0046872">
    <property type="term" value="F:metal ion binding"/>
    <property type="evidence" value="ECO:0007669"/>
    <property type="project" value="UniProtKB-UniRule"/>
</dbReference>
<evidence type="ECO:0000313" key="10">
    <source>
        <dbReference type="Proteomes" id="UP000001661"/>
    </source>
</evidence>
<feature type="active site" description="Proton acceptor" evidence="7">
    <location>
        <position position="193"/>
    </location>
</feature>
<dbReference type="Gene3D" id="3.40.630.10">
    <property type="entry name" value="Zn peptidases"/>
    <property type="match status" value="1"/>
</dbReference>
<dbReference type="RefSeq" id="WP_013278252.1">
    <property type="nucleotide sequence ID" value="NC_014378.1"/>
</dbReference>
<gene>
    <name evidence="9" type="ordered locus">Acear_1293</name>
</gene>
<sequence>MKEIIKRLTEAYGPSGHEEEIRNLIRSELEDEVDEIRVDKLGNLITYKEGSSDKKVMLAAHMDEIGLIVTHIDEDGFIRFSNVGGVSPYILLGERVIFGNGLEGVISKEELDSIKKLRFSKMYIDVGLDSKEDVKEEINIGDVATYKREFSDLGDRLLAKSLDNRAGCALLIETIKNLSTLANDTYFVFTVQEEVGIRGAQTSAFGINPDLGIAVDVTGTGDTPESRRMAVSLGEGPAIKVKDRSVITHPKVKDLMVSTAEEQEISYQLEVLEFGGTDAGSIHLTRKGVPTGVLSIPARYIHTPSEVVDYSDVENGVKLLDSILQKEV</sequence>
<organism evidence="9 10">
    <name type="scientific">Acetohalobium arabaticum (strain ATCC 49924 / DSM 5501 / Z-7288)</name>
    <dbReference type="NCBI Taxonomy" id="574087"/>
    <lineage>
        <taxon>Bacteria</taxon>
        <taxon>Bacillati</taxon>
        <taxon>Bacillota</taxon>
        <taxon>Clostridia</taxon>
        <taxon>Halanaerobiales</taxon>
        <taxon>Halobacteroidaceae</taxon>
        <taxon>Acetohalobium</taxon>
    </lineage>
</organism>
<keyword evidence="5 9" id="KW-0378">Hydrolase</keyword>
<evidence type="ECO:0000256" key="3">
    <source>
        <dbReference type="ARBA" id="ARBA00022670"/>
    </source>
</evidence>
<accession>D9QQL5</accession>
<proteinExistence type="inferred from homology"/>
<dbReference type="GO" id="GO:0008810">
    <property type="term" value="F:cellulase activity"/>
    <property type="evidence" value="ECO:0007669"/>
    <property type="project" value="UniProtKB-EC"/>
</dbReference>
<dbReference type="KEGG" id="aar:Acear_1293"/>
<dbReference type="InterPro" id="IPR008007">
    <property type="entry name" value="Peptidase_M42"/>
</dbReference>
<evidence type="ECO:0000256" key="7">
    <source>
        <dbReference type="PIRSR" id="PIRSR001123-1"/>
    </source>
</evidence>
<keyword evidence="9" id="KW-0326">Glycosidase</keyword>
<feature type="binding site" evidence="8">
    <location>
        <position position="163"/>
    </location>
    <ligand>
        <name>Zn(2+)</name>
        <dbReference type="ChEBI" id="CHEBI:29105"/>
        <label>2</label>
    </ligand>
</feature>
<feature type="binding site" evidence="8">
    <location>
        <position position="163"/>
    </location>
    <ligand>
        <name>Zn(2+)</name>
        <dbReference type="ChEBI" id="CHEBI:29105"/>
        <label>1</label>
    </ligand>
</feature>
<feature type="binding site" evidence="8">
    <location>
        <position position="216"/>
    </location>
    <ligand>
        <name>Zn(2+)</name>
        <dbReference type="ChEBI" id="CHEBI:29105"/>
        <label>1</label>
    </ligand>
</feature>
<keyword evidence="4 8" id="KW-0479">Metal-binding</keyword>
<comment type="cofactor">
    <cofactor evidence="8">
        <name>a divalent metal cation</name>
        <dbReference type="ChEBI" id="CHEBI:60240"/>
    </cofactor>
    <text evidence="8">Binds 2 divalent metal cations per subunit.</text>
</comment>
<dbReference type="AlphaFoldDB" id="D9QQL5"/>
<evidence type="ECO:0000256" key="2">
    <source>
        <dbReference type="ARBA" id="ARBA00022438"/>
    </source>
</evidence>
<keyword evidence="10" id="KW-1185">Reference proteome</keyword>
<dbReference type="Proteomes" id="UP000001661">
    <property type="component" value="Chromosome"/>
</dbReference>
<evidence type="ECO:0000256" key="6">
    <source>
        <dbReference type="PIRNR" id="PIRNR001123"/>
    </source>
</evidence>
<dbReference type="PANTHER" id="PTHR32481">
    <property type="entry name" value="AMINOPEPTIDASE"/>
    <property type="match status" value="1"/>
</dbReference>
<dbReference type="InterPro" id="IPR023367">
    <property type="entry name" value="Peptidase_M42_dom2"/>
</dbReference>
<comment type="similarity">
    <text evidence="1 6">Belongs to the peptidase M42 family.</text>
</comment>
<dbReference type="PANTHER" id="PTHR32481:SF9">
    <property type="entry name" value="ENDOGLUCANASE"/>
    <property type="match status" value="1"/>
</dbReference>
<evidence type="ECO:0000256" key="1">
    <source>
        <dbReference type="ARBA" id="ARBA00006272"/>
    </source>
</evidence>
<evidence type="ECO:0000256" key="4">
    <source>
        <dbReference type="ARBA" id="ARBA00022723"/>
    </source>
</evidence>
<dbReference type="GO" id="GO:0004177">
    <property type="term" value="F:aminopeptidase activity"/>
    <property type="evidence" value="ECO:0007669"/>
    <property type="project" value="UniProtKB-UniRule"/>
</dbReference>
<dbReference type="OrthoDB" id="9772053at2"/>
<evidence type="ECO:0000256" key="8">
    <source>
        <dbReference type="PIRSR" id="PIRSR001123-2"/>
    </source>
</evidence>
<dbReference type="InterPro" id="IPR051464">
    <property type="entry name" value="Peptidase_M42_aminopept"/>
</dbReference>
<dbReference type="STRING" id="574087.Acear_1293"/>
<keyword evidence="2" id="KW-0031">Aminopeptidase</keyword>
<dbReference type="eggNOG" id="COG1363">
    <property type="taxonomic scope" value="Bacteria"/>
</dbReference>
<reference evidence="9 10" key="1">
    <citation type="journal article" date="2010" name="Stand. Genomic Sci.">
        <title>Complete genome sequence of Acetohalobium arabaticum type strain (Z-7288).</title>
        <authorList>
            <person name="Sikorski J."/>
            <person name="Lapidus A."/>
            <person name="Chertkov O."/>
            <person name="Lucas S."/>
            <person name="Copeland A."/>
            <person name="Glavina Del Rio T."/>
            <person name="Nolan M."/>
            <person name="Tice H."/>
            <person name="Cheng J.F."/>
            <person name="Han C."/>
            <person name="Brambilla E."/>
            <person name="Pitluck S."/>
            <person name="Liolios K."/>
            <person name="Ivanova N."/>
            <person name="Mavromatis K."/>
            <person name="Mikhailova N."/>
            <person name="Pati A."/>
            <person name="Bruce D."/>
            <person name="Detter C."/>
            <person name="Tapia R."/>
            <person name="Goodwin L."/>
            <person name="Chen A."/>
            <person name="Palaniappan K."/>
            <person name="Land M."/>
            <person name="Hauser L."/>
            <person name="Chang Y.J."/>
            <person name="Jeffries C.D."/>
            <person name="Rohde M."/>
            <person name="Goker M."/>
            <person name="Spring S."/>
            <person name="Woyke T."/>
            <person name="Bristow J."/>
            <person name="Eisen J.A."/>
            <person name="Markowitz V."/>
            <person name="Hugenholtz P."/>
            <person name="Kyrpides N.C."/>
            <person name="Klenk H.P."/>
        </authorList>
    </citation>
    <scope>NUCLEOTIDE SEQUENCE [LARGE SCALE GENOMIC DNA]</scope>
    <source>
        <strain evidence="10">ATCC 49924 / DSM 5501 / Z-7288</strain>
    </source>
</reference>
<feature type="binding site" evidence="8">
    <location>
        <position position="194"/>
    </location>
    <ligand>
        <name>Zn(2+)</name>
        <dbReference type="ChEBI" id="CHEBI:29105"/>
        <label>2</label>
    </ligand>
</feature>
<dbReference type="SUPFAM" id="SSF101821">
    <property type="entry name" value="Aminopeptidase/glucanase lid domain"/>
    <property type="match status" value="1"/>
</dbReference>
<evidence type="ECO:0000256" key="5">
    <source>
        <dbReference type="ARBA" id="ARBA00022801"/>
    </source>
</evidence>
<dbReference type="PIRSF" id="PIRSF001123">
    <property type="entry name" value="PepA_GA"/>
    <property type="match status" value="1"/>
</dbReference>
<dbReference type="CDD" id="cd05656">
    <property type="entry name" value="M42_Frv"/>
    <property type="match status" value="1"/>
</dbReference>
<protein>
    <submittedName>
        <fullName evidence="9">Cellulase</fullName>
        <ecNumber evidence="9">3.2.1.4</ecNumber>
    </submittedName>
</protein>
<dbReference type="Pfam" id="PF05343">
    <property type="entry name" value="Peptidase_M42"/>
    <property type="match status" value="1"/>
</dbReference>
<dbReference type="EC" id="3.2.1.4" evidence="9"/>
<dbReference type="GO" id="GO:0006508">
    <property type="term" value="P:proteolysis"/>
    <property type="evidence" value="ECO:0007669"/>
    <property type="project" value="UniProtKB-KW"/>
</dbReference>
<dbReference type="EMBL" id="CP002105">
    <property type="protein sequence ID" value="ADL12806.1"/>
    <property type="molecule type" value="Genomic_DNA"/>
</dbReference>
<name>D9QQL5_ACEAZ</name>
<dbReference type="SUPFAM" id="SSF53187">
    <property type="entry name" value="Zn-dependent exopeptidases"/>
    <property type="match status" value="1"/>
</dbReference>
<dbReference type="Gene3D" id="2.40.30.40">
    <property type="entry name" value="Peptidase M42, domain 2"/>
    <property type="match status" value="1"/>
</dbReference>
<feature type="binding site" evidence="8">
    <location>
        <position position="302"/>
    </location>
    <ligand>
        <name>Zn(2+)</name>
        <dbReference type="ChEBI" id="CHEBI:29105"/>
        <label>2</label>
    </ligand>
</feature>